<feature type="domain" description="TonB-dependent receptor plug" evidence="16">
    <location>
        <begin position="233"/>
        <end position="337"/>
    </location>
</feature>
<dbReference type="PROSITE" id="PS52016">
    <property type="entry name" value="TONB_DEPENDENT_REC_3"/>
    <property type="match status" value="1"/>
</dbReference>
<dbReference type="Gene3D" id="2.170.130.10">
    <property type="entry name" value="TonB-dependent receptor, plug domain"/>
    <property type="match status" value="1"/>
</dbReference>
<dbReference type="InterPro" id="IPR000531">
    <property type="entry name" value="Beta-barrel_TonB"/>
</dbReference>
<proteinExistence type="inferred from homology"/>
<evidence type="ECO:0000256" key="3">
    <source>
        <dbReference type="ARBA" id="ARBA00022452"/>
    </source>
</evidence>
<comment type="subcellular location">
    <subcellularLocation>
        <location evidence="1 11">Cell outer membrane</location>
        <topology evidence="1 11">Multi-pass membrane protein</topology>
    </subcellularLocation>
</comment>
<keyword evidence="6" id="KW-0408">Iron</keyword>
<evidence type="ECO:0000313" key="17">
    <source>
        <dbReference type="EMBL" id="CCE22246.1"/>
    </source>
</evidence>
<evidence type="ECO:0000256" key="5">
    <source>
        <dbReference type="ARBA" id="ARBA00022692"/>
    </source>
</evidence>
<evidence type="ECO:0000256" key="8">
    <source>
        <dbReference type="ARBA" id="ARBA00023077"/>
    </source>
</evidence>
<evidence type="ECO:0000256" key="12">
    <source>
        <dbReference type="RuleBase" id="RU003357"/>
    </source>
</evidence>
<accession>G4SZ96</accession>
<keyword evidence="14" id="KW-0732">Signal</keyword>
<protein>
    <submittedName>
        <fullName evidence="17">Bipartite protein [includes a nickel-iron hydrogenase, accessory protein domain HupE a putative TonB-dependent receptor]</fullName>
    </submittedName>
</protein>
<evidence type="ECO:0000256" key="6">
    <source>
        <dbReference type="ARBA" id="ARBA00023004"/>
    </source>
</evidence>
<evidence type="ECO:0000256" key="13">
    <source>
        <dbReference type="SAM" id="Phobius"/>
    </source>
</evidence>
<dbReference type="InterPro" id="IPR012910">
    <property type="entry name" value="Plug_dom"/>
</dbReference>
<feature type="transmembrane region" description="Helical" evidence="13">
    <location>
        <begin position="116"/>
        <end position="136"/>
    </location>
</feature>
<keyword evidence="8 12" id="KW-0798">TonB box</keyword>
<dbReference type="Proteomes" id="UP000008315">
    <property type="component" value="Chromosome"/>
</dbReference>
<feature type="chain" id="PRO_5003468067" evidence="14">
    <location>
        <begin position="29"/>
        <end position="872"/>
    </location>
</feature>
<evidence type="ECO:0000259" key="15">
    <source>
        <dbReference type="Pfam" id="PF00593"/>
    </source>
</evidence>
<name>G4SZ96_META2</name>
<dbReference type="GO" id="GO:0009279">
    <property type="term" value="C:cell outer membrane"/>
    <property type="evidence" value="ECO:0007669"/>
    <property type="project" value="UniProtKB-SubCell"/>
</dbReference>
<keyword evidence="3 11" id="KW-1134">Transmembrane beta strand</keyword>
<dbReference type="Pfam" id="PF04955">
    <property type="entry name" value="HupE_UreJ"/>
    <property type="match status" value="1"/>
</dbReference>
<dbReference type="PATRIC" id="fig|271065.3.peg.565"/>
<dbReference type="EMBL" id="FO082060">
    <property type="protein sequence ID" value="CCE22246.1"/>
    <property type="molecule type" value="Genomic_DNA"/>
</dbReference>
<dbReference type="InterPro" id="IPR039426">
    <property type="entry name" value="TonB-dep_rcpt-like"/>
</dbReference>
<feature type="signal peptide" evidence="14">
    <location>
        <begin position="1"/>
        <end position="28"/>
    </location>
</feature>
<evidence type="ECO:0000256" key="9">
    <source>
        <dbReference type="ARBA" id="ARBA00023136"/>
    </source>
</evidence>
<dbReference type="STRING" id="1091494.MEALZ_0548"/>
<dbReference type="GO" id="GO:0006826">
    <property type="term" value="P:iron ion transport"/>
    <property type="evidence" value="ECO:0007669"/>
    <property type="project" value="UniProtKB-KW"/>
</dbReference>
<evidence type="ECO:0000256" key="11">
    <source>
        <dbReference type="PROSITE-ProRule" id="PRU01360"/>
    </source>
</evidence>
<keyword evidence="5 11" id="KW-0812">Transmembrane</keyword>
<dbReference type="AlphaFoldDB" id="G4SZ96"/>
<keyword evidence="7" id="KW-0406">Ion transport</keyword>
<dbReference type="PANTHER" id="PTHR32552:SF81">
    <property type="entry name" value="TONB-DEPENDENT OUTER MEMBRANE RECEPTOR"/>
    <property type="match status" value="1"/>
</dbReference>
<comment type="similarity">
    <text evidence="11 12">Belongs to the TonB-dependent receptor family.</text>
</comment>
<keyword evidence="4" id="KW-0410">Iron transport</keyword>
<evidence type="ECO:0000256" key="14">
    <source>
        <dbReference type="SAM" id="SignalP"/>
    </source>
</evidence>
<evidence type="ECO:0000256" key="1">
    <source>
        <dbReference type="ARBA" id="ARBA00004571"/>
    </source>
</evidence>
<dbReference type="InterPro" id="IPR007038">
    <property type="entry name" value="HupE_UreJ"/>
</dbReference>
<dbReference type="Pfam" id="PF00593">
    <property type="entry name" value="TonB_dep_Rec_b-barrel"/>
    <property type="match status" value="1"/>
</dbReference>
<dbReference type="HOGENOM" id="CLU_016085_0_0_6"/>
<evidence type="ECO:0000256" key="2">
    <source>
        <dbReference type="ARBA" id="ARBA00022448"/>
    </source>
</evidence>
<keyword evidence="18" id="KW-1185">Reference proteome</keyword>
<feature type="domain" description="TonB-dependent receptor-like beta-barrel" evidence="15">
    <location>
        <begin position="421"/>
        <end position="828"/>
    </location>
</feature>
<dbReference type="PANTHER" id="PTHR32552">
    <property type="entry name" value="FERRICHROME IRON RECEPTOR-RELATED"/>
    <property type="match status" value="1"/>
</dbReference>
<dbReference type="InterPro" id="IPR037066">
    <property type="entry name" value="Plug_dom_sf"/>
</dbReference>
<evidence type="ECO:0000256" key="7">
    <source>
        <dbReference type="ARBA" id="ARBA00023065"/>
    </source>
</evidence>
<evidence type="ECO:0000256" key="4">
    <source>
        <dbReference type="ARBA" id="ARBA00022496"/>
    </source>
</evidence>
<evidence type="ECO:0000259" key="16">
    <source>
        <dbReference type="Pfam" id="PF07715"/>
    </source>
</evidence>
<dbReference type="KEGG" id="mah:MEALZ_0548"/>
<reference evidence="18" key="1">
    <citation type="journal article" date="2012" name="J. Bacteriol.">
        <title>Genome sequence of the haloalkaliphilic methanotrophic bacterium Methylomicrobium alcaliphilum 20Z.</title>
        <authorList>
            <person name="Vuilleumier S."/>
            <person name="Khmelenina V.N."/>
            <person name="Bringel F."/>
            <person name="Reshetnikov A.S."/>
            <person name="Lajus A."/>
            <person name="Mangenot S."/>
            <person name="Rouy Z."/>
            <person name="Op den Camp H.J."/>
            <person name="Jetten M.S."/>
            <person name="Dispirito A.A."/>
            <person name="Dunfield P."/>
            <person name="Klotz M.G."/>
            <person name="Semrau J.D."/>
            <person name="Stein L.Y."/>
            <person name="Barbe V."/>
            <person name="Medigue C."/>
            <person name="Trotsenko Y.A."/>
            <person name="Kalyuzhnaya M.G."/>
        </authorList>
    </citation>
    <scope>NUCLEOTIDE SEQUENCE [LARGE SCALE GENOMIC DNA]</scope>
    <source>
        <strain evidence="18">DSM 19304 / NCIMB 14124 / VKM B-2133 / 20Z</strain>
    </source>
</reference>
<dbReference type="RefSeq" id="WP_014147054.1">
    <property type="nucleotide sequence ID" value="NC_016112.1"/>
</dbReference>
<dbReference type="InterPro" id="IPR036942">
    <property type="entry name" value="Beta-barrel_TonB_sf"/>
</dbReference>
<keyword evidence="10 11" id="KW-0998">Cell outer membrane</keyword>
<dbReference type="Gene3D" id="2.40.170.20">
    <property type="entry name" value="TonB-dependent receptor, beta-barrel domain"/>
    <property type="match status" value="1"/>
</dbReference>
<keyword evidence="9 11" id="KW-0472">Membrane</keyword>
<keyword evidence="17" id="KW-0675">Receptor</keyword>
<dbReference type="Pfam" id="PF07715">
    <property type="entry name" value="Plug"/>
    <property type="match status" value="1"/>
</dbReference>
<evidence type="ECO:0000256" key="10">
    <source>
        <dbReference type="ARBA" id="ARBA00023237"/>
    </source>
</evidence>
<keyword evidence="13" id="KW-1133">Transmembrane helix</keyword>
<dbReference type="SUPFAM" id="SSF56935">
    <property type="entry name" value="Porins"/>
    <property type="match status" value="1"/>
</dbReference>
<sequence length="872" mass="95876">MNSFSNKPAWTVRLFCLSLMLFPLCAQAHSQEIGSSGWLSGFSHPLEGWDHLLTMLAVGIWAAQLKGNSVWQLPLAFVGVMCLGGLIGAAGLPVWGVEPMILLSGAVFGVLVLRRIRVPAFASISVVMFFAFFHGYAHGQEMPASAGLLSFALGFVSATLLLHGAGIIMVRLVILAFATVFGTSVHAQAVEDDGDSGSDIESETMHLELLPKMVVTERGDSLVGIADSASQGNVGQEQLQYRPIIRPGEILETVPGLIASQHSGEGKSNQFFLRGFNLDHGTDFLTKIDGVPVNLVSHAHGQGWTDINFLIPELIATIHYQKGNYYAENGDFSSAGAADIRYANTLPGHIARFTGGSFDYYRGLSAGSQRLGDGNLLYGGEIVHNGGPWTVGNDYLKFNGVLRYSQEYESSGWSVTAMAYKADWNATDQIPRRAVDSGTIGRFGSLDPTDGGSSRRYSITGEWHRQDEASASKLTVYGIYHELDLYSNFTYFLEDQVRGDQFAQPDRRWTSGLNASHTFFHKIGTFDSDSTIGLQVRNDSIRNGLLLTQARQRWGTVRSDDVRVTNVSPYFENKTRWTSWLRTQLGVRFDGFQFDVSDSNRSENNGTRTDGIVSPKAGIVFGPWADTELYLNGGLGFHSNDARGVNQRVDPASGDTVDEDGNPVNRAVPLVRTYGAEGGLRTTWINGLQSTLSVWWLDIDSELLFEGDAGTTAISRPSRRYGVEWANYYSPTDWLTFDADFSFSKARFRGNDPAGNRIPGAIESVIATGATVHDIYGGFFGGPRLRYFGPRPLVEDNSVRSDSTVLLSAMLGYRFDKTWTVQAEVFNILDRKDSAIDYYYESQLRGEAEPVEDIHFHPVEPVSFRMSVTANF</sequence>
<feature type="transmembrane region" description="Helical" evidence="13">
    <location>
        <begin position="75"/>
        <end position="96"/>
    </location>
</feature>
<organism evidence="17 18">
    <name type="scientific">Methylotuvimicrobium alcaliphilum (strain DSM 19304 / NCIMB 14124 / VKM B-2133 / 20Z)</name>
    <name type="common">Methylomicrobium alcaliphilum</name>
    <dbReference type="NCBI Taxonomy" id="1091494"/>
    <lineage>
        <taxon>Bacteria</taxon>
        <taxon>Pseudomonadati</taxon>
        <taxon>Pseudomonadota</taxon>
        <taxon>Gammaproteobacteria</taxon>
        <taxon>Methylococcales</taxon>
        <taxon>Methylococcaceae</taxon>
        <taxon>Methylotuvimicrobium</taxon>
    </lineage>
</organism>
<feature type="transmembrane region" description="Helical" evidence="13">
    <location>
        <begin position="148"/>
        <end position="181"/>
    </location>
</feature>
<evidence type="ECO:0000313" key="18">
    <source>
        <dbReference type="Proteomes" id="UP000008315"/>
    </source>
</evidence>
<gene>
    <name evidence="17" type="ordered locus">MEALZ_0548</name>
</gene>
<keyword evidence="2 11" id="KW-0813">Transport</keyword>